<dbReference type="Proteomes" id="UP000054324">
    <property type="component" value="Unassembled WGS sequence"/>
</dbReference>
<evidence type="ECO:0000313" key="3">
    <source>
        <dbReference type="Proteomes" id="UP000054324"/>
    </source>
</evidence>
<dbReference type="KEGG" id="ovi:T265_02192"/>
<gene>
    <name evidence="2" type="ORF">T265_02192</name>
</gene>
<name>A0A075A799_OPIVI</name>
<reference evidence="2 3" key="1">
    <citation type="submission" date="2013-11" db="EMBL/GenBank/DDBJ databases">
        <title>Opisthorchis viverrini - life in the bile duct.</title>
        <authorList>
            <person name="Young N.D."/>
            <person name="Nagarajan N."/>
            <person name="Lin S.J."/>
            <person name="Korhonen P.K."/>
            <person name="Jex A.R."/>
            <person name="Hall R.S."/>
            <person name="Safavi-Hemami H."/>
            <person name="Kaewkong W."/>
            <person name="Bertrand D."/>
            <person name="Gao S."/>
            <person name="Seet Q."/>
            <person name="Wongkham S."/>
            <person name="Teh B.T."/>
            <person name="Wongkham C."/>
            <person name="Intapan P.M."/>
            <person name="Maleewong W."/>
            <person name="Yang X."/>
            <person name="Hu M."/>
            <person name="Wang Z."/>
            <person name="Hofmann A."/>
            <person name="Sternberg P.W."/>
            <person name="Tan P."/>
            <person name="Wang J."/>
            <person name="Gasser R.B."/>
        </authorList>
    </citation>
    <scope>NUCLEOTIDE SEQUENCE [LARGE SCALE GENOMIC DNA]</scope>
</reference>
<evidence type="ECO:0000313" key="2">
    <source>
        <dbReference type="EMBL" id="KER31540.1"/>
    </source>
</evidence>
<protein>
    <submittedName>
        <fullName evidence="2">Uncharacterized protein</fullName>
    </submittedName>
</protein>
<dbReference type="GeneID" id="20316380"/>
<keyword evidence="3" id="KW-1185">Reference proteome</keyword>
<dbReference type="OrthoDB" id="247013at2759"/>
<sequence>MLVVSILPLVNVKIFRRIVSTFRAVTPFRCLTAILPGESTRAGILPDCPSLDRGSREVEVGFEPLTFRTVSVPNCHATRRKHDGWDTARLFKPRGGKSRGRDRARTKDPPTTKRA</sequence>
<feature type="compositionally biased region" description="Basic and acidic residues" evidence="1">
    <location>
        <begin position="99"/>
        <end position="115"/>
    </location>
</feature>
<dbReference type="CTD" id="20316380"/>
<dbReference type="EMBL" id="KL596644">
    <property type="protein sequence ID" value="KER31540.1"/>
    <property type="molecule type" value="Genomic_DNA"/>
</dbReference>
<proteinExistence type="predicted"/>
<dbReference type="RefSeq" id="XP_009164644.1">
    <property type="nucleotide sequence ID" value="XM_009166380.1"/>
</dbReference>
<feature type="region of interest" description="Disordered" evidence="1">
    <location>
        <begin position="86"/>
        <end position="115"/>
    </location>
</feature>
<dbReference type="AlphaFoldDB" id="A0A075A799"/>
<evidence type="ECO:0000256" key="1">
    <source>
        <dbReference type="SAM" id="MobiDB-lite"/>
    </source>
</evidence>
<organism evidence="2 3">
    <name type="scientific">Opisthorchis viverrini</name>
    <name type="common">Southeast Asian liver fluke</name>
    <dbReference type="NCBI Taxonomy" id="6198"/>
    <lineage>
        <taxon>Eukaryota</taxon>
        <taxon>Metazoa</taxon>
        <taxon>Spiralia</taxon>
        <taxon>Lophotrochozoa</taxon>
        <taxon>Platyhelminthes</taxon>
        <taxon>Trematoda</taxon>
        <taxon>Digenea</taxon>
        <taxon>Opisthorchiida</taxon>
        <taxon>Opisthorchiata</taxon>
        <taxon>Opisthorchiidae</taxon>
        <taxon>Opisthorchis</taxon>
    </lineage>
</organism>
<accession>A0A075A799</accession>